<reference evidence="9" key="2">
    <citation type="submission" date="2020-09" db="EMBL/GenBank/DDBJ databases">
        <authorList>
            <person name="Yu Y."/>
        </authorList>
    </citation>
    <scope>NUCLEOTIDE SEQUENCE</scope>
    <source>
        <strain evidence="9">KCTC 49039</strain>
    </source>
</reference>
<dbReference type="InterPro" id="IPR013525">
    <property type="entry name" value="ABC2_TM"/>
</dbReference>
<dbReference type="InterPro" id="IPR000412">
    <property type="entry name" value="ABC_2_transport"/>
</dbReference>
<evidence type="ECO:0000256" key="6">
    <source>
        <dbReference type="RuleBase" id="RU361157"/>
    </source>
</evidence>
<keyword evidence="6" id="KW-0813">Transport</keyword>
<evidence type="ECO:0000256" key="7">
    <source>
        <dbReference type="SAM" id="MobiDB-lite"/>
    </source>
</evidence>
<evidence type="ECO:0000256" key="1">
    <source>
        <dbReference type="ARBA" id="ARBA00004141"/>
    </source>
</evidence>
<protein>
    <recommendedName>
        <fullName evidence="6">Transport permease protein</fullName>
    </recommendedName>
</protein>
<dbReference type="InterPro" id="IPR047817">
    <property type="entry name" value="ABC2_TM_bact-type"/>
</dbReference>
<evidence type="ECO:0000259" key="8">
    <source>
        <dbReference type="PROSITE" id="PS51012"/>
    </source>
</evidence>
<dbReference type="GO" id="GO:0046677">
    <property type="term" value="P:response to antibiotic"/>
    <property type="evidence" value="ECO:0007669"/>
    <property type="project" value="UniProtKB-KW"/>
</dbReference>
<dbReference type="Proteomes" id="UP000610846">
    <property type="component" value="Unassembled WGS sequence"/>
</dbReference>
<feature type="compositionally biased region" description="Low complexity" evidence="7">
    <location>
        <begin position="1"/>
        <end position="11"/>
    </location>
</feature>
<comment type="similarity">
    <text evidence="6">Belongs to the ABC-2 integral membrane protein family.</text>
</comment>
<keyword evidence="3 6" id="KW-1133">Transmembrane helix</keyword>
<dbReference type="AlphaFoldDB" id="A0A927PGN2"/>
<feature type="transmembrane region" description="Helical" evidence="6">
    <location>
        <begin position="48"/>
        <end position="67"/>
    </location>
</feature>
<evidence type="ECO:0000313" key="9">
    <source>
        <dbReference type="EMBL" id="MBD8080552.1"/>
    </source>
</evidence>
<keyword evidence="5" id="KW-0046">Antibiotic resistance</keyword>
<feature type="transmembrane region" description="Helical" evidence="6">
    <location>
        <begin position="87"/>
        <end position="108"/>
    </location>
</feature>
<dbReference type="PANTHER" id="PTHR43229">
    <property type="entry name" value="NODULATION PROTEIN J"/>
    <property type="match status" value="1"/>
</dbReference>
<dbReference type="GO" id="GO:0043190">
    <property type="term" value="C:ATP-binding cassette (ABC) transporter complex"/>
    <property type="evidence" value="ECO:0007669"/>
    <property type="project" value="InterPro"/>
</dbReference>
<keyword evidence="10" id="KW-1185">Reference proteome</keyword>
<keyword evidence="2 6" id="KW-0812">Transmembrane</keyword>
<evidence type="ECO:0000256" key="4">
    <source>
        <dbReference type="ARBA" id="ARBA00023136"/>
    </source>
</evidence>
<dbReference type="RefSeq" id="WP_191830123.1">
    <property type="nucleotide sequence ID" value="NZ_JACYHB010000016.1"/>
</dbReference>
<comment type="caution">
    <text evidence="9">The sequence shown here is derived from an EMBL/GenBank/DDBJ whole genome shotgun (WGS) entry which is preliminary data.</text>
</comment>
<gene>
    <name evidence="9" type="ORF">IF651_15975</name>
</gene>
<organism evidence="9 10">
    <name type="scientific">Cellulosimicrobium arenosum</name>
    <dbReference type="NCBI Taxonomy" id="2708133"/>
    <lineage>
        <taxon>Bacteria</taxon>
        <taxon>Bacillati</taxon>
        <taxon>Actinomycetota</taxon>
        <taxon>Actinomycetes</taxon>
        <taxon>Micrococcales</taxon>
        <taxon>Promicromonosporaceae</taxon>
        <taxon>Cellulosimicrobium</taxon>
    </lineage>
</organism>
<keyword evidence="6" id="KW-1003">Cell membrane</keyword>
<feature type="transmembrane region" description="Helical" evidence="6">
    <location>
        <begin position="129"/>
        <end position="153"/>
    </location>
</feature>
<comment type="subcellular location">
    <subcellularLocation>
        <location evidence="6">Cell membrane</location>
        <topology evidence="6">Multi-pass membrane protein</topology>
    </subcellularLocation>
    <subcellularLocation>
        <location evidence="1">Membrane</location>
        <topology evidence="1">Multi-pass membrane protein</topology>
    </subcellularLocation>
</comment>
<dbReference type="EMBL" id="JACYHB010000016">
    <property type="protein sequence ID" value="MBD8080552.1"/>
    <property type="molecule type" value="Genomic_DNA"/>
</dbReference>
<dbReference type="PROSITE" id="PS51012">
    <property type="entry name" value="ABC_TM2"/>
    <property type="match status" value="1"/>
</dbReference>
<evidence type="ECO:0000256" key="5">
    <source>
        <dbReference type="ARBA" id="ARBA00023251"/>
    </source>
</evidence>
<evidence type="ECO:0000313" key="10">
    <source>
        <dbReference type="Proteomes" id="UP000610846"/>
    </source>
</evidence>
<dbReference type="PIRSF" id="PIRSF006648">
    <property type="entry name" value="DrrB"/>
    <property type="match status" value="1"/>
</dbReference>
<feature type="transmembrane region" description="Helical" evidence="6">
    <location>
        <begin position="173"/>
        <end position="191"/>
    </location>
</feature>
<feature type="domain" description="ABC transmembrane type-2" evidence="8">
    <location>
        <begin position="47"/>
        <end position="290"/>
    </location>
</feature>
<dbReference type="InterPro" id="IPR051784">
    <property type="entry name" value="Nod_factor_ABC_transporter"/>
</dbReference>
<feature type="transmembrane region" description="Helical" evidence="6">
    <location>
        <begin position="267"/>
        <end position="287"/>
    </location>
</feature>
<reference evidence="9" key="1">
    <citation type="journal article" date="2018" name="Curr. Microbiol.">
        <title>Cellulosimicrobium arenosum sp. nov., Isolated from Marine Sediment Sand.</title>
        <authorList>
            <person name="Oh M."/>
            <person name="Kim J.H."/>
            <person name="Yoon J.H."/>
            <person name="Schumann P."/>
            <person name="Kim W."/>
        </authorList>
    </citation>
    <scope>NUCLEOTIDE SEQUENCE</scope>
    <source>
        <strain evidence="9">KCTC 49039</strain>
    </source>
</reference>
<keyword evidence="4 6" id="KW-0472">Membrane</keyword>
<evidence type="ECO:0000256" key="3">
    <source>
        <dbReference type="ARBA" id="ARBA00022989"/>
    </source>
</evidence>
<evidence type="ECO:0000256" key="2">
    <source>
        <dbReference type="ARBA" id="ARBA00022692"/>
    </source>
</evidence>
<dbReference type="PANTHER" id="PTHR43229:SF2">
    <property type="entry name" value="NODULATION PROTEIN J"/>
    <property type="match status" value="1"/>
</dbReference>
<name>A0A927PGN2_9MICO</name>
<feature type="transmembrane region" description="Helical" evidence="6">
    <location>
        <begin position="203"/>
        <end position="225"/>
    </location>
</feature>
<accession>A0A927PGN2</accession>
<sequence>MTAPTTSAAPTGGSGRVARSSPALPGPLRLGLARSAAELRAFFRERDAVIFIFTYPVIMLAIFASVFDGQDQGTDGYGVPFAQYFLPGMVATGVMLTSFQSLAISIAVERDDGTLKRLRSTPLPATAYFYGKVGLVLATALVQTALLLALAAIAFDVPMPWTMPDGAGRVATFAWVFVLGCAAGAVCGVAFSSIPRSGRSATAVVTPVVLVLQFISGVFFAFFALPSWMQSVASVFPLRWMAQGMRSVFLPEQAAALEPSGSWQHGATAAVLVAWLVVGLVVGARTFRWRRRDDG</sequence>
<proteinExistence type="inferred from homology"/>
<dbReference type="Pfam" id="PF01061">
    <property type="entry name" value="ABC2_membrane"/>
    <property type="match status" value="1"/>
</dbReference>
<feature type="region of interest" description="Disordered" evidence="7">
    <location>
        <begin position="1"/>
        <end position="22"/>
    </location>
</feature>
<dbReference type="GO" id="GO:0140359">
    <property type="term" value="F:ABC-type transporter activity"/>
    <property type="evidence" value="ECO:0007669"/>
    <property type="project" value="InterPro"/>
</dbReference>